<accession>A0A345YS43</accession>
<dbReference type="InterPro" id="IPR012878">
    <property type="entry name" value="Beta-AFase-like_GH127_cat"/>
</dbReference>
<dbReference type="Pfam" id="PF20736">
    <property type="entry name" value="Glyco_hydro127M"/>
    <property type="match status" value="1"/>
</dbReference>
<feature type="domain" description="Non-reducing end beta-L-arabinofuranosidase-like GH127 catalytic" evidence="1">
    <location>
        <begin position="34"/>
        <end position="425"/>
    </location>
</feature>
<dbReference type="InterPro" id="IPR008928">
    <property type="entry name" value="6-hairpin_glycosidase_sf"/>
</dbReference>
<evidence type="ECO:0000259" key="1">
    <source>
        <dbReference type="Pfam" id="PF07944"/>
    </source>
</evidence>
<dbReference type="Pfam" id="PF07944">
    <property type="entry name" value="Beta-AFase-like_GH127_cat"/>
    <property type="match status" value="1"/>
</dbReference>
<evidence type="ECO:0000259" key="2">
    <source>
        <dbReference type="Pfam" id="PF20736"/>
    </source>
</evidence>
<dbReference type="Proteomes" id="UP000254236">
    <property type="component" value="Chromosome"/>
</dbReference>
<dbReference type="KEGG" id="bsau:DWV08_14745"/>
<dbReference type="GO" id="GO:0005975">
    <property type="term" value="P:carbohydrate metabolic process"/>
    <property type="evidence" value="ECO:0007669"/>
    <property type="project" value="InterPro"/>
</dbReference>
<evidence type="ECO:0000313" key="4">
    <source>
        <dbReference type="EMBL" id="AXK46745.1"/>
    </source>
</evidence>
<evidence type="ECO:0000259" key="3">
    <source>
        <dbReference type="Pfam" id="PF20737"/>
    </source>
</evidence>
<dbReference type="GO" id="GO:0016787">
    <property type="term" value="F:hydrolase activity"/>
    <property type="evidence" value="ECO:0007669"/>
    <property type="project" value="UniProtKB-KW"/>
</dbReference>
<dbReference type="PANTHER" id="PTHR43465:SF2">
    <property type="entry name" value="DUF1680 DOMAIN PROTEIN (AFU_ORTHOLOGUE AFUA_1G08910)"/>
    <property type="match status" value="1"/>
</dbReference>
<protein>
    <submittedName>
        <fullName evidence="5">Glycoside hydrolase family 127 protein</fullName>
    </submittedName>
</protein>
<evidence type="ECO:0000313" key="7">
    <source>
        <dbReference type="Proteomes" id="UP000282185"/>
    </source>
</evidence>
<evidence type="ECO:0000313" key="5">
    <source>
        <dbReference type="EMBL" id="RRR22460.1"/>
    </source>
</evidence>
<dbReference type="OrthoDB" id="9757939at2"/>
<dbReference type="Proteomes" id="UP000282185">
    <property type="component" value="Unassembled WGS sequence"/>
</dbReference>
<organism evidence="5 7">
    <name type="scientific">Brachybacterium saurashtrense</name>
    <dbReference type="NCBI Taxonomy" id="556288"/>
    <lineage>
        <taxon>Bacteria</taxon>
        <taxon>Bacillati</taxon>
        <taxon>Actinomycetota</taxon>
        <taxon>Actinomycetes</taxon>
        <taxon>Micrococcales</taxon>
        <taxon>Dermabacteraceae</taxon>
        <taxon>Brachybacterium</taxon>
    </lineage>
</organism>
<feature type="domain" description="Non-reducing end beta-L-arabinofuranosidase-like GH127 C-terminal" evidence="3">
    <location>
        <begin position="532"/>
        <end position="638"/>
    </location>
</feature>
<sequence length="640" mass="69414">MRSSVTAAPLTHTSPMGPIRSDAGAHLPLGLEAVTITGGSWAPYLERNARTTIPHAQSWMEKLGWVGNFSAVVDGTIAAVRQGREFSDSDVYKLMEAMAWEIGRTGDPDMERRFQELTEVITSAQESDGYLNTRFGHDGQEPRYSDFEWGHELYCAGHMFQTAVARLRTTGPDAFTAAAVRVADHLCEVFGEGGRDAVGGHPEVETALVELGRTLEEPRYTALATRFLELRGRGLLGEIEFGQQYFQDDEPVYEAAVLRGHSVRALYLAAGAIDAAVEAGDAAKVEAIRAQFDRTLARRTYITGGMGSRHMDESFGEDYELPPDVAYCETCAGVAAIQVAHRLLLWTGDEAYADVIERCLFNVVTASVSAEGDAFFYVNPLHQRTEGSTPEADRPTPRASSSQRAPWFTVSCCPTNIARTLASLPAYVATVGEEELVIHQFVTGTVRATVADRRVELRVATDYPADGEVEVQVVAGAGTWTLGLRVPSWCEGATAQVDGEPVEVDAGAGRLSITRSWTAGEVVTLSLPMPARFSRPDPRIDAVRGQVAVERGPLVHCLESVDLGDDVEDAVLDAAAGLEVVDGQVLATISRRSVVERPWPYVATTAPVLPTGGSRQVRLQPYREWGNRGAGTMRVFLPTD</sequence>
<dbReference type="InterPro" id="IPR049174">
    <property type="entry name" value="Beta-AFase-like"/>
</dbReference>
<dbReference type="EMBL" id="QSWH01000004">
    <property type="protein sequence ID" value="RRR22460.1"/>
    <property type="molecule type" value="Genomic_DNA"/>
</dbReference>
<dbReference type="AlphaFoldDB" id="A0A345YS43"/>
<keyword evidence="5" id="KW-0378">Hydrolase</keyword>
<dbReference type="SUPFAM" id="SSF48208">
    <property type="entry name" value="Six-hairpin glycosidases"/>
    <property type="match status" value="1"/>
</dbReference>
<reference evidence="4 6" key="1">
    <citation type="submission" date="2018-07" db="EMBL/GenBank/DDBJ databases">
        <title>Brachybacterium saurashtrense DSM 23186 genome sequence.</title>
        <authorList>
            <person name="Guo L."/>
        </authorList>
    </citation>
    <scope>NUCLEOTIDE SEQUENCE [LARGE SCALE GENOMIC DNA]</scope>
    <source>
        <strain evidence="4 6">DSM 23186</strain>
    </source>
</reference>
<gene>
    <name evidence="4" type="ORF">DWV08_14745</name>
    <name evidence="5" type="ORF">DXU92_09365</name>
</gene>
<dbReference type="InterPro" id="IPR049046">
    <property type="entry name" value="Beta-AFase-like_GH127_middle"/>
</dbReference>
<dbReference type="EMBL" id="CP031356">
    <property type="protein sequence ID" value="AXK46745.1"/>
    <property type="molecule type" value="Genomic_DNA"/>
</dbReference>
<dbReference type="PANTHER" id="PTHR43465">
    <property type="entry name" value="DUF1680 DOMAIN PROTEIN (AFU_ORTHOLOGUE AFUA_1G08910)"/>
    <property type="match status" value="1"/>
</dbReference>
<feature type="domain" description="Non-reducing end beta-L-arabinofuranosidase-like GH127 middle" evidence="2">
    <location>
        <begin position="436"/>
        <end position="529"/>
    </location>
</feature>
<keyword evidence="6" id="KW-1185">Reference proteome</keyword>
<name>A0A345YS43_9MICO</name>
<dbReference type="InterPro" id="IPR049049">
    <property type="entry name" value="Beta-AFase-like_GH127_C"/>
</dbReference>
<dbReference type="Pfam" id="PF20737">
    <property type="entry name" value="Glyco_hydro127C"/>
    <property type="match status" value="1"/>
</dbReference>
<evidence type="ECO:0000313" key="6">
    <source>
        <dbReference type="Proteomes" id="UP000254236"/>
    </source>
</evidence>
<proteinExistence type="predicted"/>
<reference evidence="5 7" key="2">
    <citation type="submission" date="2018-08" db="EMBL/GenBank/DDBJ databases">
        <title>Brachybacterium saurashtrense DSM 23186.</title>
        <authorList>
            <person name="Li Y."/>
        </authorList>
    </citation>
    <scope>NUCLEOTIDE SEQUENCE [LARGE SCALE GENOMIC DNA]</scope>
    <source>
        <strain evidence="5 7">DSM 23186</strain>
    </source>
</reference>